<organism evidence="7 8">
    <name type="scientific">Orbilia javanica</name>
    <dbReference type="NCBI Taxonomy" id="47235"/>
    <lineage>
        <taxon>Eukaryota</taxon>
        <taxon>Fungi</taxon>
        <taxon>Dikarya</taxon>
        <taxon>Ascomycota</taxon>
        <taxon>Pezizomycotina</taxon>
        <taxon>Orbiliomycetes</taxon>
        <taxon>Orbiliales</taxon>
        <taxon>Orbiliaceae</taxon>
        <taxon>Orbilia</taxon>
    </lineage>
</organism>
<feature type="compositionally biased region" description="Basic and acidic residues" evidence="4">
    <location>
        <begin position="334"/>
        <end position="343"/>
    </location>
</feature>
<dbReference type="Gene3D" id="1.10.287.1490">
    <property type="match status" value="1"/>
</dbReference>
<proteinExistence type="predicted"/>
<feature type="compositionally biased region" description="Pro residues" evidence="4">
    <location>
        <begin position="211"/>
        <end position="221"/>
    </location>
</feature>
<feature type="coiled-coil region" evidence="3">
    <location>
        <begin position="1425"/>
        <end position="1477"/>
    </location>
</feature>
<feature type="compositionally biased region" description="Low complexity" evidence="4">
    <location>
        <begin position="169"/>
        <end position="206"/>
    </location>
</feature>
<feature type="compositionally biased region" description="Low complexity" evidence="4">
    <location>
        <begin position="352"/>
        <end position="362"/>
    </location>
</feature>
<feature type="coiled-coil region" evidence="3">
    <location>
        <begin position="1288"/>
        <end position="1368"/>
    </location>
</feature>
<accession>A0AAN8MXS3</accession>
<feature type="region of interest" description="Disordered" evidence="4">
    <location>
        <begin position="1388"/>
        <end position="1407"/>
    </location>
</feature>
<evidence type="ECO:0000259" key="6">
    <source>
        <dbReference type="Pfam" id="PF12808"/>
    </source>
</evidence>
<feature type="compositionally biased region" description="Low complexity" evidence="4">
    <location>
        <begin position="504"/>
        <end position="513"/>
    </location>
</feature>
<feature type="compositionally biased region" description="Basic and acidic residues" evidence="4">
    <location>
        <begin position="494"/>
        <end position="503"/>
    </location>
</feature>
<dbReference type="Pfam" id="PF12808">
    <property type="entry name" value="Mto2_bdg"/>
    <property type="match status" value="1"/>
</dbReference>
<feature type="region of interest" description="Disordered" evidence="4">
    <location>
        <begin position="1"/>
        <end position="526"/>
    </location>
</feature>
<feature type="compositionally biased region" description="Polar residues" evidence="4">
    <location>
        <begin position="289"/>
        <end position="309"/>
    </location>
</feature>
<evidence type="ECO:0000256" key="1">
    <source>
        <dbReference type="ARBA" id="ARBA00004496"/>
    </source>
</evidence>
<feature type="region of interest" description="Disordered" evidence="4">
    <location>
        <begin position="1478"/>
        <end position="1636"/>
    </location>
</feature>
<feature type="compositionally biased region" description="Polar residues" evidence="4">
    <location>
        <begin position="1627"/>
        <end position="1636"/>
    </location>
</feature>
<protein>
    <submittedName>
        <fullName evidence="7">Anucleate primary sterigmata protein B</fullName>
    </submittedName>
</protein>
<keyword evidence="2" id="KW-0963">Cytoplasm</keyword>
<evidence type="ECO:0000256" key="4">
    <source>
        <dbReference type="SAM" id="MobiDB-lite"/>
    </source>
</evidence>
<feature type="compositionally biased region" description="Low complexity" evidence="4">
    <location>
        <begin position="1498"/>
        <end position="1509"/>
    </location>
</feature>
<dbReference type="InterPro" id="IPR024545">
    <property type="entry name" value="Mto1-like_Mto2p-bd"/>
</dbReference>
<feature type="coiled-coil region" evidence="3">
    <location>
        <begin position="1192"/>
        <end position="1240"/>
    </location>
</feature>
<feature type="compositionally biased region" description="Polar residues" evidence="4">
    <location>
        <begin position="783"/>
        <end position="793"/>
    </location>
</feature>
<feature type="domain" description="Mto1-like Mto2p-binding" evidence="6">
    <location>
        <begin position="1427"/>
        <end position="1476"/>
    </location>
</feature>
<keyword evidence="3" id="KW-0175">Coiled coil</keyword>
<dbReference type="GO" id="GO:0005737">
    <property type="term" value="C:cytoplasm"/>
    <property type="evidence" value="ECO:0007669"/>
    <property type="project" value="UniProtKB-SubCell"/>
</dbReference>
<feature type="compositionally biased region" description="Basic and acidic residues" evidence="4">
    <location>
        <begin position="1650"/>
        <end position="1662"/>
    </location>
</feature>
<feature type="compositionally biased region" description="Low complexity" evidence="4">
    <location>
        <begin position="13"/>
        <end position="23"/>
    </location>
</feature>
<comment type="caution">
    <text evidence="7">The sequence shown here is derived from an EMBL/GenBank/DDBJ whole genome shotgun (WGS) entry which is preliminary data.</text>
</comment>
<dbReference type="EMBL" id="JAVHNR010000004">
    <property type="protein sequence ID" value="KAK6345158.1"/>
    <property type="molecule type" value="Genomic_DNA"/>
</dbReference>
<dbReference type="GO" id="GO:0005815">
    <property type="term" value="C:microtubule organizing center"/>
    <property type="evidence" value="ECO:0007669"/>
    <property type="project" value="InterPro"/>
</dbReference>
<dbReference type="Proteomes" id="UP001313282">
    <property type="component" value="Unassembled WGS sequence"/>
</dbReference>
<feature type="compositionally biased region" description="Low complexity" evidence="4">
    <location>
        <begin position="423"/>
        <end position="437"/>
    </location>
</feature>
<name>A0AAN8MXS3_9PEZI</name>
<feature type="region of interest" description="Disordered" evidence="4">
    <location>
        <begin position="697"/>
        <end position="722"/>
    </location>
</feature>
<feature type="compositionally biased region" description="Low complexity" evidence="4">
    <location>
        <begin position="252"/>
        <end position="278"/>
    </location>
</feature>
<feature type="compositionally biased region" description="Low complexity" evidence="4">
    <location>
        <begin position="222"/>
        <end position="242"/>
    </location>
</feature>
<feature type="region of interest" description="Disordered" evidence="4">
    <location>
        <begin position="587"/>
        <end position="609"/>
    </location>
</feature>
<dbReference type="InterPro" id="IPR012943">
    <property type="entry name" value="Cnn_1N"/>
</dbReference>
<evidence type="ECO:0000313" key="8">
    <source>
        <dbReference type="Proteomes" id="UP001313282"/>
    </source>
</evidence>
<dbReference type="PANTHER" id="PTHR47357:SF1">
    <property type="entry name" value="SPINDLE POLE BODY COMPONENT 110"/>
    <property type="match status" value="1"/>
</dbReference>
<feature type="compositionally biased region" description="Acidic residues" evidence="4">
    <location>
        <begin position="92"/>
        <end position="104"/>
    </location>
</feature>
<sequence length="1680" mass="189568">MASTISDDDGDLSPISPVMSPVYPSSPPLRKSHPSQPQPQSQSQPQSRLQHTQSSQRPSSSSSYPSKVSKPTITIEGSDGDDQLSALSSNDDLNDDDPFSDDEIPGNHSNLSLPIDQQKELAQVESSFRGSTPDPFLQPNNGDGDDADLSIVGGIRPSDPKPRPRLNTTDRPPSASSTSSRRPQNNHHQSQQSRQQQQQQRQRSSSKVSGMPPPVAAPPASHPSSTTAHPSSTTARPSSSSYKSKDDDYKSTTKSKSSRTSIASSTKATKKAPSLASSDTPELPAADDSFSNRSVPASDNLESFSSPSTMAKARAISSQYTPKPAKKSGLRNEVTSDSRDSVRRPRLRTQRSRSSISSIGSERTSDMEEEHEIKPMKRGDRERERERERERDREPDFDFGFDETRSSRSNRLSSERSMRRNPSTASVASSVNMNAAVEKVLEDLDEEGRSDSGEEYSAQDSAPETPRARPNSEPIPPETQLKAQIRNIKVPDTIARDFRKREASNGSFSPSKKPGGGRGMTLKEQSGTIDKLQKENWDLRIKVFHLNNRLDKTSEESVKTLQNENGILAVENTQLKSHVKTLKKRIKQLEKSGDASSTRNGSDDAEEKADITTLETEVIYWKEQTEKVEVEVEELRNKMKDKESQCERLSAIVRGMAGGGEEVETLRDFLESESARRKQAEDDNSTLRREVWDLKAAAQTSANDPAPRSRGAASITSENTLVSQLRMENEDLRREVSAQLSMLTSRNREKERLYQEIEELKLGLPRENTQIVQVENYDRAMSRVSSNPQQNQMGDAEREDYENANGALRDKISEHKLKIQDLEVELETKLREFDKVIIQRQEFGDLAAEYEDELEVLNADLQVVLAERNEQARLREELEQDFDNLKEEAEEEIQRLEEEIDIRAGEMEKLEEDLRNKDENFVALQEEMRTLSTVVVRMEDAQAAGQTRIADLETELEKSQRIINDNEVEMTSLEKQIHDLTTKNERLSVQQESAQGEIAFLREEQDSDKIKIGQLESAMKSLEESLKDEKERSRSLSDRLLEERKLMDETRNLNKAEMEKLVSDKNQEILNMKEAARQLKKNLARREAEVRDWKEKLAQLEDSIREAVGDLAANKVDVLKAVVALHQELEKRMEEIGRIKADLADKDRTLKDREALMENTALEVRRLTDLLEKEKQGRKADKAVADDLLANHEKSRRLVDQHRTQLADLEKSRTKDSRALSQLELQYKEQLAERNSLLVQLWIRLSAICGAEWADRNKLVGKGGAVLSADASVNTHISGFSKSILAAAKNLETVLTGFKTRIRNIERDLWKEYAVVENTLETRTRRLERLEAMVRDGVGEQSSMRNEITKLKTENRLLKAELNVVRLQPSKLPVRTGISTAASRDSLSAADTSVVHRGSPDPPGDTSLALSNTIASLDDVTDENERRWILRLRELEKRLKAEREARLLDRTGAKARFEEVRSEREALKKELERERTISRLDRHDEEDDRTTKRMSMIPKPKASGSGAKSSSRDVNDDLGGNGLLAPPDDEDVRSLIVRVERERRGDHRAKSRDRHKSRERRSNRDTPDELSPSSSGQHRDRSRNRDGGTSRSDSRVRERSDRERLKDRSVSERTSSNRSSMKRPGDPTTTSQNKMVTIISSIDELNARMERGKSPAASKKENTLSPRKFLGGFFGGKKDE</sequence>
<feature type="region of interest" description="Disordered" evidence="4">
    <location>
        <begin position="1650"/>
        <end position="1680"/>
    </location>
</feature>
<feature type="compositionally biased region" description="Acidic residues" evidence="4">
    <location>
        <begin position="1"/>
        <end position="11"/>
    </location>
</feature>
<gene>
    <name evidence="7" type="ORF">TWF718_007086</name>
</gene>
<feature type="compositionally biased region" description="Basic and acidic residues" evidence="4">
    <location>
        <begin position="363"/>
        <end position="406"/>
    </location>
</feature>
<feature type="compositionally biased region" description="Low complexity" evidence="4">
    <location>
        <begin position="34"/>
        <end position="71"/>
    </location>
</feature>
<feature type="compositionally biased region" description="Basic residues" evidence="4">
    <location>
        <begin position="1546"/>
        <end position="1559"/>
    </location>
</feature>
<dbReference type="GO" id="GO:0005200">
    <property type="term" value="F:structural constituent of cytoskeleton"/>
    <property type="evidence" value="ECO:0007669"/>
    <property type="project" value="TreeGrafter"/>
</dbReference>
<dbReference type="PANTHER" id="PTHR47357">
    <property type="entry name" value="COP1-INTERACTIVE PROTEIN 1"/>
    <property type="match status" value="1"/>
</dbReference>
<evidence type="ECO:0000256" key="3">
    <source>
        <dbReference type="SAM" id="Coils"/>
    </source>
</evidence>
<evidence type="ECO:0000313" key="7">
    <source>
        <dbReference type="EMBL" id="KAK6345158.1"/>
    </source>
</evidence>
<dbReference type="Pfam" id="PF07989">
    <property type="entry name" value="Cnn_1N"/>
    <property type="match status" value="1"/>
</dbReference>
<reference evidence="7 8" key="1">
    <citation type="submission" date="2019-10" db="EMBL/GenBank/DDBJ databases">
        <authorList>
            <person name="Palmer J.M."/>
        </authorList>
    </citation>
    <scope>NUCLEOTIDE SEQUENCE [LARGE SCALE GENOMIC DNA]</scope>
    <source>
        <strain evidence="7 8">TWF718</strain>
    </source>
</reference>
<feature type="region of interest" description="Disordered" evidence="4">
    <location>
        <begin position="781"/>
        <end position="800"/>
    </location>
</feature>
<feature type="compositionally biased region" description="Basic and acidic residues" evidence="4">
    <location>
        <begin position="1577"/>
        <end position="1611"/>
    </location>
</feature>
<comment type="subcellular location">
    <subcellularLocation>
        <location evidence="1">Cytoplasm</location>
    </subcellularLocation>
</comment>
<feature type="compositionally biased region" description="Basic and acidic residues" evidence="4">
    <location>
        <begin position="439"/>
        <end position="452"/>
    </location>
</feature>
<keyword evidence="8" id="KW-1185">Reference proteome</keyword>
<evidence type="ECO:0000256" key="2">
    <source>
        <dbReference type="ARBA" id="ARBA00022490"/>
    </source>
</evidence>
<evidence type="ECO:0000259" key="5">
    <source>
        <dbReference type="Pfam" id="PF07989"/>
    </source>
</evidence>
<feature type="domain" description="Centrosomin N-terminal motif 1" evidence="5">
    <location>
        <begin position="521"/>
        <end position="591"/>
    </location>
</feature>